<comment type="caution">
    <text evidence="1">The sequence shown here is derived from an EMBL/GenBank/DDBJ whole genome shotgun (WGS) entry which is preliminary data.</text>
</comment>
<evidence type="ECO:0000313" key="2">
    <source>
        <dbReference type="Proteomes" id="UP000727407"/>
    </source>
</evidence>
<sequence length="87" mass="10368">IESFRWNSHTIWIASSRLLCSVWNSHWLCWFHRSLSVLNWRVWAGCGSEYCRSSRLHPRASRNWCRNTPFCLLNGTELLQRDLASED</sequence>
<dbReference type="Proteomes" id="UP000727407">
    <property type="component" value="Unassembled WGS sequence"/>
</dbReference>
<feature type="non-terminal residue" evidence="1">
    <location>
        <position position="87"/>
    </location>
</feature>
<accession>A0A8J4TL34</accession>
<dbReference type="EMBL" id="QNUK01001642">
    <property type="protein sequence ID" value="KAF5880121.1"/>
    <property type="molecule type" value="Genomic_DNA"/>
</dbReference>
<proteinExistence type="predicted"/>
<name>A0A8J4TL34_CLAMG</name>
<reference evidence="1" key="1">
    <citation type="submission" date="2020-07" db="EMBL/GenBank/DDBJ databases">
        <title>Clarias magur genome sequencing, assembly and annotation.</title>
        <authorList>
            <person name="Kushwaha B."/>
            <person name="Kumar R."/>
            <person name="Das P."/>
            <person name="Joshi C.G."/>
            <person name="Kumar D."/>
            <person name="Nagpure N.S."/>
            <person name="Pandey M."/>
            <person name="Agarwal S."/>
            <person name="Srivastava S."/>
            <person name="Singh M."/>
            <person name="Sahoo L."/>
            <person name="Jayasankar P."/>
            <person name="Meher P.K."/>
            <person name="Koringa P.G."/>
            <person name="Iquebal M.A."/>
            <person name="Das S.P."/>
            <person name="Bit A."/>
            <person name="Patnaik S."/>
            <person name="Patel N."/>
            <person name="Shah T.M."/>
            <person name="Hinsu A."/>
            <person name="Jena J.K."/>
        </authorList>
    </citation>
    <scope>NUCLEOTIDE SEQUENCE</scope>
    <source>
        <strain evidence="1">CIFAMagur01</strain>
        <tissue evidence="1">Testis</tissue>
    </source>
</reference>
<protein>
    <submittedName>
        <fullName evidence="1">DNA gyrase subunit B</fullName>
    </submittedName>
</protein>
<evidence type="ECO:0000313" key="1">
    <source>
        <dbReference type="EMBL" id="KAF5880121.1"/>
    </source>
</evidence>
<keyword evidence="2" id="KW-1185">Reference proteome</keyword>
<dbReference type="AlphaFoldDB" id="A0A8J4TL34"/>
<gene>
    <name evidence="1" type="primary">gyrB</name>
    <name evidence="1" type="ORF">DAT39_023377</name>
</gene>
<organism evidence="1 2">
    <name type="scientific">Clarias magur</name>
    <name type="common">Asian catfish</name>
    <name type="synonym">Macropteronotus magur</name>
    <dbReference type="NCBI Taxonomy" id="1594786"/>
    <lineage>
        <taxon>Eukaryota</taxon>
        <taxon>Metazoa</taxon>
        <taxon>Chordata</taxon>
        <taxon>Craniata</taxon>
        <taxon>Vertebrata</taxon>
        <taxon>Euteleostomi</taxon>
        <taxon>Actinopterygii</taxon>
        <taxon>Neopterygii</taxon>
        <taxon>Teleostei</taxon>
        <taxon>Ostariophysi</taxon>
        <taxon>Siluriformes</taxon>
        <taxon>Clariidae</taxon>
        <taxon>Clarias</taxon>
    </lineage>
</organism>